<protein>
    <recommendedName>
        <fullName evidence="1">DUF7832 domain-containing protein</fullName>
    </recommendedName>
</protein>
<dbReference type="RefSeq" id="WP_169655146.1">
    <property type="nucleotide sequence ID" value="NZ_JABANE010000007.1"/>
</dbReference>
<proteinExistence type="predicted"/>
<dbReference type="InterPro" id="IPR057154">
    <property type="entry name" value="DUF7832"/>
</dbReference>
<dbReference type="Pfam" id="PF25191">
    <property type="entry name" value="DUF7832"/>
    <property type="match status" value="1"/>
</dbReference>
<sequence length="140" mass="16291">MNSNIVDNVRNYFGSSFPDEVALDQAYLHMGVFMGWVIKNDFYSDDYEDEYGAQIIHFMNNEISPIILAETLDGIIDYSLFRETLKPFVRTYYGGGQYLADYQHTLSDGLNSMFHVKDSWENFDAMKSVISDRYQDWLSS</sequence>
<dbReference type="AlphaFoldDB" id="A0A7X9P024"/>
<evidence type="ECO:0000259" key="1">
    <source>
        <dbReference type="Pfam" id="PF25191"/>
    </source>
</evidence>
<dbReference type="Proteomes" id="UP000576082">
    <property type="component" value="Unassembled WGS sequence"/>
</dbReference>
<keyword evidence="3" id="KW-1185">Reference proteome</keyword>
<evidence type="ECO:0000313" key="3">
    <source>
        <dbReference type="Proteomes" id="UP000576082"/>
    </source>
</evidence>
<comment type="caution">
    <text evidence="2">The sequence shown here is derived from an EMBL/GenBank/DDBJ whole genome shotgun (WGS) entry which is preliminary data.</text>
</comment>
<name>A0A7X9P024_9BACT</name>
<reference evidence="2 3" key="1">
    <citation type="submission" date="2020-04" db="EMBL/GenBank/DDBJ databases">
        <title>Flammeovirga sp. SR4, a novel species isolated from seawater.</title>
        <authorList>
            <person name="Wang X."/>
        </authorList>
    </citation>
    <scope>NUCLEOTIDE SEQUENCE [LARGE SCALE GENOMIC DNA]</scope>
    <source>
        <strain evidence="2 3">ATCC 23126</strain>
    </source>
</reference>
<organism evidence="2 3">
    <name type="scientific">Flammeovirga aprica JL-4</name>
    <dbReference type="NCBI Taxonomy" id="694437"/>
    <lineage>
        <taxon>Bacteria</taxon>
        <taxon>Pseudomonadati</taxon>
        <taxon>Bacteroidota</taxon>
        <taxon>Cytophagia</taxon>
        <taxon>Cytophagales</taxon>
        <taxon>Flammeovirgaceae</taxon>
        <taxon>Flammeovirga</taxon>
    </lineage>
</organism>
<evidence type="ECO:0000313" key="2">
    <source>
        <dbReference type="EMBL" id="NME67074.1"/>
    </source>
</evidence>
<dbReference type="EMBL" id="JABANE010000007">
    <property type="protein sequence ID" value="NME67074.1"/>
    <property type="molecule type" value="Genomic_DNA"/>
</dbReference>
<accession>A0A7X9P024</accession>
<gene>
    <name evidence="2" type="ORF">HHU12_03760</name>
</gene>
<feature type="domain" description="DUF7832" evidence="1">
    <location>
        <begin position="6"/>
        <end position="116"/>
    </location>
</feature>